<gene>
    <name evidence="2" type="ORF">AB0I59_11890</name>
</gene>
<dbReference type="EMBL" id="JBFALK010000005">
    <property type="protein sequence ID" value="MEV0969327.1"/>
    <property type="molecule type" value="Genomic_DNA"/>
</dbReference>
<dbReference type="Proteomes" id="UP001551675">
    <property type="component" value="Unassembled WGS sequence"/>
</dbReference>
<sequence length="112" mass="11815">MLRRSLTLTAGVLLSFAAVFTVSSPAQAQTVDLTFGPLSIGDYCHAKVSSSAWIGFYQSDNVLRCYASGSTSSALVYAGQGDPYLACKYLTSDVISAAFRGSSDALVCRAIR</sequence>
<keyword evidence="3" id="KW-1185">Reference proteome</keyword>
<keyword evidence="1" id="KW-0732">Signal</keyword>
<protein>
    <submittedName>
        <fullName evidence="2">Uncharacterized protein</fullName>
    </submittedName>
</protein>
<accession>A0ABV3GDB9</accession>
<feature type="signal peptide" evidence="1">
    <location>
        <begin position="1"/>
        <end position="28"/>
    </location>
</feature>
<comment type="caution">
    <text evidence="2">The sequence shown here is derived from an EMBL/GenBank/DDBJ whole genome shotgun (WGS) entry which is preliminary data.</text>
</comment>
<evidence type="ECO:0000313" key="3">
    <source>
        <dbReference type="Proteomes" id="UP001551675"/>
    </source>
</evidence>
<evidence type="ECO:0000313" key="2">
    <source>
        <dbReference type="EMBL" id="MEV0969327.1"/>
    </source>
</evidence>
<dbReference type="RefSeq" id="WP_061257566.1">
    <property type="nucleotide sequence ID" value="NZ_JBFALK010000005.1"/>
</dbReference>
<feature type="chain" id="PRO_5045650687" evidence="1">
    <location>
        <begin position="29"/>
        <end position="112"/>
    </location>
</feature>
<reference evidence="2 3" key="1">
    <citation type="submission" date="2024-06" db="EMBL/GenBank/DDBJ databases">
        <title>The Natural Products Discovery Center: Release of the First 8490 Sequenced Strains for Exploring Actinobacteria Biosynthetic Diversity.</title>
        <authorList>
            <person name="Kalkreuter E."/>
            <person name="Kautsar S.A."/>
            <person name="Yang D."/>
            <person name="Bader C.D."/>
            <person name="Teijaro C.N."/>
            <person name="Fluegel L."/>
            <person name="Davis C.M."/>
            <person name="Simpson J.R."/>
            <person name="Lauterbach L."/>
            <person name="Steele A.D."/>
            <person name="Gui C."/>
            <person name="Meng S."/>
            <person name="Li G."/>
            <person name="Viehrig K."/>
            <person name="Ye F."/>
            <person name="Su P."/>
            <person name="Kiefer A.F."/>
            <person name="Nichols A."/>
            <person name="Cepeda A.J."/>
            <person name="Yan W."/>
            <person name="Fan B."/>
            <person name="Jiang Y."/>
            <person name="Adhikari A."/>
            <person name="Zheng C.-J."/>
            <person name="Schuster L."/>
            <person name="Cowan T.M."/>
            <person name="Smanski M.J."/>
            <person name="Chevrette M.G."/>
            <person name="De Carvalho L.P.S."/>
            <person name="Shen B."/>
        </authorList>
    </citation>
    <scope>NUCLEOTIDE SEQUENCE [LARGE SCALE GENOMIC DNA]</scope>
    <source>
        <strain evidence="2 3">NPDC050100</strain>
    </source>
</reference>
<evidence type="ECO:0000256" key="1">
    <source>
        <dbReference type="SAM" id="SignalP"/>
    </source>
</evidence>
<proteinExistence type="predicted"/>
<name>A0ABV3GDB9_MICGL</name>
<organism evidence="2 3">
    <name type="scientific">Microtetraspora glauca</name>
    <dbReference type="NCBI Taxonomy" id="1996"/>
    <lineage>
        <taxon>Bacteria</taxon>
        <taxon>Bacillati</taxon>
        <taxon>Actinomycetota</taxon>
        <taxon>Actinomycetes</taxon>
        <taxon>Streptosporangiales</taxon>
        <taxon>Streptosporangiaceae</taxon>
        <taxon>Microtetraspora</taxon>
    </lineage>
</organism>